<evidence type="ECO:0000313" key="1">
    <source>
        <dbReference type="EMBL" id="CAD7570392.1"/>
    </source>
</evidence>
<accession>A0A7R9J131</accession>
<proteinExistence type="predicted"/>
<dbReference type="AlphaFoldDB" id="A0A7R9J131"/>
<reference evidence="1" key="1">
    <citation type="submission" date="2020-11" db="EMBL/GenBank/DDBJ databases">
        <authorList>
            <person name="Tran Van P."/>
        </authorList>
    </citation>
    <scope>NUCLEOTIDE SEQUENCE</scope>
</reference>
<sequence length="135" mass="15499">MRDNQNNIPLVPLVKLFLNHKKVATFKLIPEVQCCDEYTNLVVGEVKLLLCPWTFVQLRVERERLSLDLLPLALMKVEELDHCYRTTYLCGGTLPLLLHNLSSWRNSTIVIGLIYVEKLNILAVGVKNKTEILNI</sequence>
<organism evidence="1">
    <name type="scientific">Timema californicum</name>
    <name type="common">California timema</name>
    <name type="synonym">Walking stick</name>
    <dbReference type="NCBI Taxonomy" id="61474"/>
    <lineage>
        <taxon>Eukaryota</taxon>
        <taxon>Metazoa</taxon>
        <taxon>Ecdysozoa</taxon>
        <taxon>Arthropoda</taxon>
        <taxon>Hexapoda</taxon>
        <taxon>Insecta</taxon>
        <taxon>Pterygota</taxon>
        <taxon>Neoptera</taxon>
        <taxon>Polyneoptera</taxon>
        <taxon>Phasmatodea</taxon>
        <taxon>Timematodea</taxon>
        <taxon>Timematoidea</taxon>
        <taxon>Timematidae</taxon>
        <taxon>Timema</taxon>
    </lineage>
</organism>
<dbReference type="EMBL" id="OE180035">
    <property type="protein sequence ID" value="CAD7570392.1"/>
    <property type="molecule type" value="Genomic_DNA"/>
</dbReference>
<name>A0A7R9J131_TIMCA</name>
<gene>
    <name evidence="1" type="ORF">TCMB3V08_LOCUS3097</name>
</gene>
<protein>
    <submittedName>
        <fullName evidence="1">(California timema) hypothetical protein</fullName>
    </submittedName>
</protein>